<feature type="transmembrane region" description="Helical" evidence="1">
    <location>
        <begin position="177"/>
        <end position="194"/>
    </location>
</feature>
<keyword evidence="3" id="KW-0496">Mitochondrion</keyword>
<feature type="domain" description="NADH:ubiquinone oxidoreductase 30kDa subunit" evidence="2">
    <location>
        <begin position="106"/>
        <end position="155"/>
    </location>
</feature>
<dbReference type="GO" id="GO:0008137">
    <property type="term" value="F:NADH dehydrogenase (ubiquinone) activity"/>
    <property type="evidence" value="ECO:0007669"/>
    <property type="project" value="InterPro"/>
</dbReference>
<dbReference type="InterPro" id="IPR001268">
    <property type="entry name" value="NADH_UbQ_OxRdtase_30kDa_su"/>
</dbReference>
<organism evidence="3">
    <name type="scientific">Trypanosoma lewisi</name>
    <dbReference type="NCBI Taxonomy" id="5695"/>
    <lineage>
        <taxon>Eukaryota</taxon>
        <taxon>Discoba</taxon>
        <taxon>Euglenozoa</taxon>
        <taxon>Kinetoplastea</taxon>
        <taxon>Metakinetoplastina</taxon>
        <taxon>Trypanosomatida</taxon>
        <taxon>Trypanosomatidae</taxon>
        <taxon>Trypanosoma</taxon>
        <taxon>Herpetosoma</taxon>
    </lineage>
</organism>
<feature type="transmembrane region" description="Helical" evidence="1">
    <location>
        <begin position="142"/>
        <end position="165"/>
    </location>
</feature>
<protein>
    <submittedName>
        <fullName evidence="3">Putative NADH dehydrogenase subunit 9</fullName>
    </submittedName>
</protein>
<geneLocation type="mitochondrion" evidence="3"/>
<dbReference type="EMBL" id="MN647774">
    <property type="protein sequence ID" value="QMU23865.1"/>
    <property type="molecule type" value="mRNA"/>
</dbReference>
<evidence type="ECO:0000313" key="3">
    <source>
        <dbReference type="EMBL" id="QMU23865.1"/>
    </source>
</evidence>
<feature type="transmembrane region" description="Helical" evidence="1">
    <location>
        <begin position="76"/>
        <end position="108"/>
    </location>
</feature>
<feature type="transmembrane region" description="Helical" evidence="1">
    <location>
        <begin position="31"/>
        <end position="64"/>
    </location>
</feature>
<dbReference type="Pfam" id="PF00329">
    <property type="entry name" value="Complex1_30kDa"/>
    <property type="match status" value="1"/>
</dbReference>
<gene>
    <name evidence="3" type="primary">ND9</name>
</gene>
<reference evidence="3" key="1">
    <citation type="submission" date="2019-11" db="EMBL/GenBank/DDBJ databases">
        <authorList>
            <person name="Li S.-J."/>
        </authorList>
    </citation>
    <scope>NUCLEOTIDE SEQUENCE</scope>
    <source>
        <strain evidence="3">CPO02</strain>
    </source>
</reference>
<sequence>MKRLRLCFCLILFYCLCCRWCFVCFVDCSFLFFYCFVFLFLFVIVICFLFYIGFLFLYCCDLLLIDFCGFCFCRFMLLYILFCLFLCVRLCFVLCCLFLFFGLCFSFVGFCYTFLLLERECFDLFGFYFVGNDVLHRLFVDWFFVGFFLLKCYPLFGLFVLLFCLLVEEICMLRLQCYFCCCIPIFIFVFNYGLDM</sequence>
<proteinExistence type="evidence at transcript level"/>
<name>A0A7G4WFE4_TRYLE</name>
<keyword evidence="1" id="KW-0472">Membrane</keyword>
<accession>A0A7G4WFE4</accession>
<evidence type="ECO:0000256" key="1">
    <source>
        <dbReference type="SAM" id="Phobius"/>
    </source>
</evidence>
<evidence type="ECO:0000259" key="2">
    <source>
        <dbReference type="Pfam" id="PF00329"/>
    </source>
</evidence>
<dbReference type="AlphaFoldDB" id="A0A7G4WFE4"/>
<dbReference type="InterPro" id="IPR037232">
    <property type="entry name" value="NADH_quin_OxRdtase_su_C/D-like"/>
</dbReference>
<keyword evidence="1" id="KW-1133">Transmembrane helix</keyword>
<dbReference type="SUPFAM" id="SSF143243">
    <property type="entry name" value="Nqo5-like"/>
    <property type="match status" value="1"/>
</dbReference>
<keyword evidence="1" id="KW-0812">Transmembrane</keyword>